<evidence type="ECO:0000313" key="2">
    <source>
        <dbReference type="EMBL" id="MPM00073.1"/>
    </source>
</evidence>
<comment type="caution">
    <text evidence="2">The sequence shown here is derived from an EMBL/GenBank/DDBJ whole genome shotgun (WGS) entry which is preliminary data.</text>
</comment>
<organism evidence="2">
    <name type="scientific">bioreactor metagenome</name>
    <dbReference type="NCBI Taxonomy" id="1076179"/>
    <lineage>
        <taxon>unclassified sequences</taxon>
        <taxon>metagenomes</taxon>
        <taxon>ecological metagenomes</taxon>
    </lineage>
</organism>
<name>A0A644WBY8_9ZZZZ</name>
<gene>
    <name evidence="2" type="ORF">SDC9_46296</name>
</gene>
<reference evidence="2" key="1">
    <citation type="submission" date="2019-08" db="EMBL/GenBank/DDBJ databases">
        <authorList>
            <person name="Kucharzyk K."/>
            <person name="Murdoch R.W."/>
            <person name="Higgins S."/>
            <person name="Loffler F."/>
        </authorList>
    </citation>
    <scope>NUCLEOTIDE SEQUENCE</scope>
</reference>
<dbReference type="Gene3D" id="3.40.50.300">
    <property type="entry name" value="P-loop containing nucleotide triphosphate hydrolases"/>
    <property type="match status" value="1"/>
</dbReference>
<dbReference type="InterPro" id="IPR003495">
    <property type="entry name" value="CobW/HypB/UreG_nucleotide-bd"/>
</dbReference>
<dbReference type="InterPro" id="IPR027417">
    <property type="entry name" value="P-loop_NTPase"/>
</dbReference>
<sequence>MKSKLEIVSGFLSSGKTSFINSYLTTEVCKNEKILVVLLEKGTTNIVRNLNYVKVVYLEKVNNIKELLLKEIQEEKYNRIIIEFNGTHNLNIVTDLLKDKKIKEKTSFYGNYYVGDCRNLDVYIKNIGELIIPFIQSSKLIILNNINYMNEEKKETIVKTIENINFTAPIIKSFSINNLKDDLDASNYFKESKLTRKFKTLFNKGEYKK</sequence>
<dbReference type="AlphaFoldDB" id="A0A644WBY8"/>
<proteinExistence type="predicted"/>
<dbReference type="Pfam" id="PF02492">
    <property type="entry name" value="cobW"/>
    <property type="match status" value="1"/>
</dbReference>
<dbReference type="EMBL" id="VSSQ01000706">
    <property type="protein sequence ID" value="MPM00073.1"/>
    <property type="molecule type" value="Genomic_DNA"/>
</dbReference>
<evidence type="ECO:0000259" key="1">
    <source>
        <dbReference type="Pfam" id="PF02492"/>
    </source>
</evidence>
<dbReference type="SUPFAM" id="SSF52540">
    <property type="entry name" value="P-loop containing nucleoside triphosphate hydrolases"/>
    <property type="match status" value="1"/>
</dbReference>
<feature type="domain" description="CobW/HypB/UreG nucleotide-binding" evidence="1">
    <location>
        <begin position="7"/>
        <end position="171"/>
    </location>
</feature>
<protein>
    <recommendedName>
        <fullName evidence="1">CobW/HypB/UreG nucleotide-binding domain-containing protein</fullName>
    </recommendedName>
</protein>
<accession>A0A644WBY8</accession>